<keyword evidence="8" id="KW-1185">Reference proteome</keyword>
<keyword evidence="2" id="KW-0964">Secreted</keyword>
<dbReference type="Pfam" id="PF24517">
    <property type="entry name" value="CBM96"/>
    <property type="match status" value="1"/>
</dbReference>
<keyword evidence="5" id="KW-0119">Carbohydrate metabolism</keyword>
<evidence type="ECO:0000256" key="5">
    <source>
        <dbReference type="ARBA" id="ARBA00023326"/>
    </source>
</evidence>
<evidence type="ECO:0000313" key="8">
    <source>
        <dbReference type="Proteomes" id="UP000611554"/>
    </source>
</evidence>
<proteinExistence type="predicted"/>
<dbReference type="InterPro" id="IPR013783">
    <property type="entry name" value="Ig-like_fold"/>
</dbReference>
<keyword evidence="5" id="KW-0624">Polysaccharide degradation</keyword>
<dbReference type="InterPro" id="IPR003961">
    <property type="entry name" value="FN3_dom"/>
</dbReference>
<dbReference type="CDD" id="cd00063">
    <property type="entry name" value="FN3"/>
    <property type="match status" value="1"/>
</dbReference>
<evidence type="ECO:0000256" key="2">
    <source>
        <dbReference type="ARBA" id="ARBA00022525"/>
    </source>
</evidence>
<dbReference type="Gene3D" id="2.60.40.10">
    <property type="entry name" value="Immunoglobulins"/>
    <property type="match status" value="1"/>
</dbReference>
<name>A0ABQ2QZT9_9ACTN</name>
<keyword evidence="3" id="KW-0732">Signal</keyword>
<dbReference type="EMBL" id="BMQJ01000007">
    <property type="protein sequence ID" value="GGQ00393.1"/>
    <property type="molecule type" value="Genomic_DNA"/>
</dbReference>
<protein>
    <recommendedName>
        <fullName evidence="6">Fibronectin type-III domain-containing protein</fullName>
    </recommendedName>
</protein>
<evidence type="ECO:0000256" key="3">
    <source>
        <dbReference type="ARBA" id="ARBA00022729"/>
    </source>
</evidence>
<evidence type="ECO:0000256" key="4">
    <source>
        <dbReference type="ARBA" id="ARBA00023295"/>
    </source>
</evidence>
<reference evidence="8" key="1">
    <citation type="journal article" date="2019" name="Int. J. Syst. Evol. Microbiol.">
        <title>The Global Catalogue of Microorganisms (GCM) 10K type strain sequencing project: providing services to taxonomists for standard genome sequencing and annotation.</title>
        <authorList>
            <consortium name="The Broad Institute Genomics Platform"/>
            <consortium name="The Broad Institute Genome Sequencing Center for Infectious Disease"/>
            <person name="Wu L."/>
            <person name="Ma J."/>
        </authorList>
    </citation>
    <scope>NUCLEOTIDE SEQUENCE [LARGE SCALE GENOMIC DNA]</scope>
    <source>
        <strain evidence="8">JCM 3115</strain>
    </source>
</reference>
<evidence type="ECO:0000256" key="1">
    <source>
        <dbReference type="ARBA" id="ARBA00004613"/>
    </source>
</evidence>
<dbReference type="SUPFAM" id="SSF49265">
    <property type="entry name" value="Fibronectin type III"/>
    <property type="match status" value="1"/>
</dbReference>
<dbReference type="PROSITE" id="PS50853">
    <property type="entry name" value="FN3"/>
    <property type="match status" value="1"/>
</dbReference>
<dbReference type="InterPro" id="IPR036116">
    <property type="entry name" value="FN3_sf"/>
</dbReference>
<gene>
    <name evidence="7" type="ORF">GCM10010140_33090</name>
</gene>
<dbReference type="Pfam" id="PF12671">
    <property type="entry name" value="Amidase_6"/>
    <property type="match status" value="1"/>
</dbReference>
<keyword evidence="4" id="KW-0378">Hydrolase</keyword>
<comment type="caution">
    <text evidence="7">The sequence shown here is derived from an EMBL/GenBank/DDBJ whole genome shotgun (WGS) entry which is preliminary data.</text>
</comment>
<keyword evidence="4" id="KW-0326">Glycosidase</keyword>
<dbReference type="Proteomes" id="UP000611554">
    <property type="component" value="Unassembled WGS sequence"/>
</dbReference>
<dbReference type="NCBIfam" id="NF033679">
    <property type="entry name" value="DNRLRE_dom"/>
    <property type="match status" value="1"/>
</dbReference>
<dbReference type="RefSeq" id="WP_229811325.1">
    <property type="nucleotide sequence ID" value="NZ_BMQJ01000007.1"/>
</dbReference>
<dbReference type="InterPro" id="IPR024301">
    <property type="entry name" value="Amidase_6"/>
</dbReference>
<evidence type="ECO:0000259" key="6">
    <source>
        <dbReference type="PROSITE" id="PS50853"/>
    </source>
</evidence>
<sequence length="964" mass="100895">MTGQSISNATLSLLNIDGPSCGTKVGAGVQVRRVTGTWDPLGIIWSNQPGNTTENAVINTSSVSSSSCAPAPMNWDITAMARQWAGGTSNNGLVLMSPSETKSANYRVFPSSEEAFEFNMPPKLTVTYLPPPDVPEVTVNSADLVTGNDVISRSDKVRVVYGSASSGGENLDYSTTISDASGPITGPPDLTGIPSGQVNEYTFAMGNPDSFKVSFKACVSGRTPPVCSQTPAYRITSNAPHPPTGLVTGLTEPTKPILSGVVSRPSAGLVTGRFFLYDDQGNAVGGSPFGEGVAKGGGRVSLQVPDGTLTANRSYSWQMQACVEEVCSAKSSAVGFATAGSAPQDPVGTHTIVLDGSKLAIRTAKTAADGCGSAPCALTDATAVQLGGTGPDRRISLLKPDLTGIPEGAQITSAILALGSADCGGTCPAGAKISVYAKKTELSGSPTGAELVSDLISDPEQQTDLSAAQFDVTGNARQWRRETPEATVFVDPGLVLLADENLPVTTMGAASGQTPISLVVKYLPPTAPGKVTAVRAREGDGGALLAWGKPETPGGDASISGYDIQVLNAAGGVLRTLSAEEDRTIISGLTNGTSYRFQVRARTTYGTGPWQASDSVTPRAVIDSAKFVGAAQQFVEATEGLRDRRYTDVAEAVSGDSQAAAILPILYTNEDSLLGGGTPGRNTSEISLSQTLVSAAADGSVIVRARITGKTTYDVSGTPLENGWEDQSDFVFAVSGSNIRLTRQDGSEASDASTGIDEMEINAWAGGIPDDPALPLTELQGNGAASKSVALAGNLDAAVSWAVKNVGGPSRAGWEYPNDCANFVSKALARGGRYRQIHDSSWSWLDKRSNASWWESSGVGNDSWTFTGAQKNYNHFAGEKRVTMRKSVSEVQKGDLIYFINRKTDLVSHMGIVTYRFPYNEGIRDIYFAQHGGQNGTGSGPYMSLSERYDSKEFKGLMFAKVNW</sequence>
<feature type="domain" description="Fibronectin type-III" evidence="6">
    <location>
        <begin position="527"/>
        <end position="621"/>
    </location>
</feature>
<dbReference type="SMART" id="SM00060">
    <property type="entry name" value="FN3"/>
    <property type="match status" value="1"/>
</dbReference>
<accession>A0ABQ2QZT9</accession>
<dbReference type="InterPro" id="IPR055372">
    <property type="entry name" value="CBM96"/>
</dbReference>
<dbReference type="Pfam" id="PF00041">
    <property type="entry name" value="fn3"/>
    <property type="match status" value="1"/>
</dbReference>
<organism evidence="7 8">
    <name type="scientific">Streptosporangium pseudovulgare</name>
    <dbReference type="NCBI Taxonomy" id="35765"/>
    <lineage>
        <taxon>Bacteria</taxon>
        <taxon>Bacillati</taxon>
        <taxon>Actinomycetota</taxon>
        <taxon>Actinomycetes</taxon>
        <taxon>Streptosporangiales</taxon>
        <taxon>Streptosporangiaceae</taxon>
        <taxon>Streptosporangium</taxon>
    </lineage>
</organism>
<evidence type="ECO:0000313" key="7">
    <source>
        <dbReference type="EMBL" id="GGQ00393.1"/>
    </source>
</evidence>
<comment type="subcellular location">
    <subcellularLocation>
        <location evidence="1">Secreted</location>
    </subcellularLocation>
</comment>